<dbReference type="Pfam" id="PF01590">
    <property type="entry name" value="GAF"/>
    <property type="match status" value="1"/>
</dbReference>
<evidence type="ECO:0000256" key="8">
    <source>
        <dbReference type="SAM" id="MobiDB-lite"/>
    </source>
</evidence>
<dbReference type="EMBL" id="FOSN01000002">
    <property type="protein sequence ID" value="SFK09012.1"/>
    <property type="molecule type" value="Genomic_DNA"/>
</dbReference>
<dbReference type="InterPro" id="IPR000014">
    <property type="entry name" value="PAS"/>
</dbReference>
<comment type="catalytic activity">
    <reaction evidence="1">
        <text>ATP + protein L-histidine = ADP + protein N-phospho-L-histidine.</text>
        <dbReference type="EC" id="2.7.13.3"/>
    </reaction>
</comment>
<dbReference type="Gene3D" id="3.40.50.2300">
    <property type="match status" value="1"/>
</dbReference>
<dbReference type="InterPro" id="IPR036097">
    <property type="entry name" value="HisK_dim/P_sf"/>
</dbReference>
<dbReference type="PRINTS" id="PR00344">
    <property type="entry name" value="BCTRLSENSOR"/>
</dbReference>
<feature type="domain" description="PAS" evidence="11">
    <location>
        <begin position="350"/>
        <end position="405"/>
    </location>
</feature>
<feature type="modified residue" description="4-aspartylphosphate" evidence="6">
    <location>
        <position position="932"/>
    </location>
</feature>
<evidence type="ECO:0000259" key="9">
    <source>
        <dbReference type="PROSITE" id="PS50109"/>
    </source>
</evidence>
<dbReference type="GO" id="GO:0000155">
    <property type="term" value="F:phosphorelay sensor kinase activity"/>
    <property type="evidence" value="ECO:0007669"/>
    <property type="project" value="InterPro"/>
</dbReference>
<organism evidence="13 14">
    <name type="scientific">Methylocapsa palsarum</name>
    <dbReference type="NCBI Taxonomy" id="1612308"/>
    <lineage>
        <taxon>Bacteria</taxon>
        <taxon>Pseudomonadati</taxon>
        <taxon>Pseudomonadota</taxon>
        <taxon>Alphaproteobacteria</taxon>
        <taxon>Hyphomicrobiales</taxon>
        <taxon>Beijerinckiaceae</taxon>
        <taxon>Methylocapsa</taxon>
    </lineage>
</organism>
<dbReference type="InterPro" id="IPR001789">
    <property type="entry name" value="Sig_transdc_resp-reg_receiver"/>
</dbReference>
<dbReference type="Pfam" id="PF08447">
    <property type="entry name" value="PAS_3"/>
    <property type="match status" value="2"/>
</dbReference>
<dbReference type="CDD" id="cd00082">
    <property type="entry name" value="HisKA"/>
    <property type="match status" value="1"/>
</dbReference>
<dbReference type="SUPFAM" id="SSF55781">
    <property type="entry name" value="GAF domain-like"/>
    <property type="match status" value="1"/>
</dbReference>
<dbReference type="STRING" id="1612308.SAMN05444581_10215"/>
<dbReference type="Pfam" id="PF00512">
    <property type="entry name" value="HisKA"/>
    <property type="match status" value="1"/>
</dbReference>
<reference evidence="13 14" key="1">
    <citation type="submission" date="2016-10" db="EMBL/GenBank/DDBJ databases">
        <authorList>
            <person name="de Groot N.N."/>
        </authorList>
    </citation>
    <scope>NUCLEOTIDE SEQUENCE [LARGE SCALE GENOMIC DNA]</scope>
    <source>
        <strain evidence="13 14">NE2</strain>
    </source>
</reference>
<dbReference type="PANTHER" id="PTHR43304">
    <property type="entry name" value="PHYTOCHROME-LIKE PROTEIN CPH1"/>
    <property type="match status" value="1"/>
</dbReference>
<dbReference type="NCBIfam" id="TIGR00229">
    <property type="entry name" value="sensory_box"/>
    <property type="match status" value="2"/>
</dbReference>
<evidence type="ECO:0000259" key="12">
    <source>
        <dbReference type="PROSITE" id="PS50113"/>
    </source>
</evidence>
<accession>A0A1I3WNF4</accession>
<dbReference type="InterPro" id="IPR035965">
    <property type="entry name" value="PAS-like_dom_sf"/>
</dbReference>
<keyword evidence="4" id="KW-0808">Transferase</keyword>
<feature type="region of interest" description="Disordered" evidence="8">
    <location>
        <begin position="1"/>
        <end position="23"/>
    </location>
</feature>
<dbReference type="OrthoDB" id="9796100at2"/>
<feature type="domain" description="PAC" evidence="12">
    <location>
        <begin position="423"/>
        <end position="475"/>
    </location>
</feature>
<dbReference type="SUPFAM" id="SSF47384">
    <property type="entry name" value="Homodimeric domain of signal transducing histidine kinase"/>
    <property type="match status" value="1"/>
</dbReference>
<dbReference type="InterPro" id="IPR003594">
    <property type="entry name" value="HATPase_dom"/>
</dbReference>
<sequence length="999" mass="108183">MRASASEQENLLINRSSGAGSPEVPEFLRHGGEMGARIGASDWSGSSLGPVSQWPAALKNALGLVLPSEAQIVLFWGPDYVAFYNDAYAPSIGDKHPRALGRPAAESWTELWDDLEPMLSQVRTTGKTVFAKDRPFDIERRGYREKVSFDISYSALRDETGGIGGVLCIVSETTERVLAERRVAFRSELWDRLRASSDPREGIATAAAMLGRHLDASCAGYAEFDAESGLAIVADDWSAPGFASIAGVHRLDDFGSGLADELRAGRTAVIFDAATHPLTGGAAVAYALIRTRALICAPVVRDGVLAGLMFVLNERSRRWTEGDVLLVKEVAERTFASAERARAESRLRESEARFRNLADSAQVMVWMTAADGACTYLSRSWYEFTGQTPETGLGFGWLDAIHPDDAAEAARDAVEANSKHEPINLEYRLRVADGQYRWVIDVSAPRFGPDGAFLGYVGSVMDISERKRTEADLAISEQRFRAAVDAVQGILWTNDASGRMRGEQPGWAALTGQTFDEYQSLGWSNAIHPDDVRPTVEAWNAAVAGCRTFIFEHRVRRHDGEWRRFSVRAVPALVGEEGSVREWVGVHTDVTEQRAAESALLDLSMTLEERVQAATAERESALAQLHEMQKLDMIGQMTSAVAHDFNNLLTPIVGGLDIIREKIEGDARAQRLVAGAQQAAERATTLISRLLTFARRQHLEPRAVDLAGLVAGIEDLISRSVGPGVRLELELAQDLPAVRVDANQLELAILNLAVNARDAMSGEGVLTIRVDKPDERAPDRPPHLEPGAYERVRVIDTGCGMNGETLKRAVEPFYSTKDIGKGTGLGLSMVHGLAAQSSGALAIQSEPGRGTQIALWLPLASDADAGRLDESDEPVVLARRMSILLVDDDELVRTGTMEMLIEMGHEVCAAESGAQALELLSRDSGIDALLTDYLMPAMTGAELAVKARAIRPSLPVLLITGYADLAQGVGLGLPRLAKPFRQTQLASAIVSAIQNAIGS</sequence>
<dbReference type="EC" id="2.7.13.3" evidence="2"/>
<dbReference type="InterPro" id="IPR003661">
    <property type="entry name" value="HisK_dim/P_dom"/>
</dbReference>
<dbReference type="InterPro" id="IPR004358">
    <property type="entry name" value="Sig_transdc_His_kin-like_C"/>
</dbReference>
<dbReference type="Pfam" id="PF08448">
    <property type="entry name" value="PAS_4"/>
    <property type="match status" value="1"/>
</dbReference>
<dbReference type="CDD" id="cd00130">
    <property type="entry name" value="PAS"/>
    <property type="match status" value="2"/>
</dbReference>
<dbReference type="InterPro" id="IPR000700">
    <property type="entry name" value="PAS-assoc_C"/>
</dbReference>
<keyword evidence="7" id="KW-0175">Coiled coil</keyword>
<feature type="domain" description="Response regulatory" evidence="10">
    <location>
        <begin position="882"/>
        <end position="993"/>
    </location>
</feature>
<feature type="coiled-coil region" evidence="7">
    <location>
        <begin position="333"/>
        <end position="360"/>
    </location>
</feature>
<dbReference type="SMART" id="SM00065">
    <property type="entry name" value="GAF"/>
    <property type="match status" value="1"/>
</dbReference>
<evidence type="ECO:0000313" key="14">
    <source>
        <dbReference type="Proteomes" id="UP000198755"/>
    </source>
</evidence>
<feature type="compositionally biased region" description="Polar residues" evidence="8">
    <location>
        <begin position="1"/>
        <end position="19"/>
    </location>
</feature>
<dbReference type="SUPFAM" id="SSF55785">
    <property type="entry name" value="PYP-like sensor domain (PAS domain)"/>
    <property type="match status" value="2"/>
</dbReference>
<dbReference type="SMART" id="SM00448">
    <property type="entry name" value="REC"/>
    <property type="match status" value="1"/>
</dbReference>
<dbReference type="FunFam" id="3.30.450.20:FF:000099">
    <property type="entry name" value="Sensory box sensor histidine kinase"/>
    <property type="match status" value="1"/>
</dbReference>
<dbReference type="SMART" id="SM00387">
    <property type="entry name" value="HATPase_c"/>
    <property type="match status" value="1"/>
</dbReference>
<dbReference type="SMART" id="SM00086">
    <property type="entry name" value="PAC"/>
    <property type="match status" value="3"/>
</dbReference>
<proteinExistence type="predicted"/>
<dbReference type="Proteomes" id="UP000198755">
    <property type="component" value="Unassembled WGS sequence"/>
</dbReference>
<evidence type="ECO:0000256" key="5">
    <source>
        <dbReference type="ARBA" id="ARBA00022777"/>
    </source>
</evidence>
<feature type="coiled-coil region" evidence="7">
    <location>
        <begin position="604"/>
        <end position="631"/>
    </location>
</feature>
<dbReference type="InterPro" id="IPR013655">
    <property type="entry name" value="PAS_fold_3"/>
</dbReference>
<gene>
    <name evidence="13" type="ORF">SAMN05444581_10215</name>
</gene>
<dbReference type="InterPro" id="IPR036890">
    <property type="entry name" value="HATPase_C_sf"/>
</dbReference>
<dbReference type="Gene3D" id="3.30.450.20">
    <property type="entry name" value="PAS domain"/>
    <property type="match status" value="3"/>
</dbReference>
<evidence type="ECO:0000256" key="7">
    <source>
        <dbReference type="SAM" id="Coils"/>
    </source>
</evidence>
<evidence type="ECO:0000256" key="3">
    <source>
        <dbReference type="ARBA" id="ARBA00022553"/>
    </source>
</evidence>
<dbReference type="SUPFAM" id="SSF52172">
    <property type="entry name" value="CheY-like"/>
    <property type="match status" value="1"/>
</dbReference>
<dbReference type="InterPro" id="IPR011006">
    <property type="entry name" value="CheY-like_superfamily"/>
</dbReference>
<dbReference type="Gene3D" id="1.10.287.130">
    <property type="match status" value="1"/>
</dbReference>
<name>A0A1I3WNF4_9HYPH</name>
<feature type="domain" description="PAC" evidence="12">
    <location>
        <begin position="549"/>
        <end position="602"/>
    </location>
</feature>
<dbReference type="InterPro" id="IPR003018">
    <property type="entry name" value="GAF"/>
</dbReference>
<dbReference type="PROSITE" id="PS50112">
    <property type="entry name" value="PAS"/>
    <property type="match status" value="1"/>
</dbReference>
<dbReference type="InterPro" id="IPR005467">
    <property type="entry name" value="His_kinase_dom"/>
</dbReference>
<evidence type="ECO:0000256" key="4">
    <source>
        <dbReference type="ARBA" id="ARBA00022679"/>
    </source>
</evidence>
<dbReference type="PROSITE" id="PS50109">
    <property type="entry name" value="HIS_KIN"/>
    <property type="match status" value="1"/>
</dbReference>
<evidence type="ECO:0000259" key="11">
    <source>
        <dbReference type="PROSITE" id="PS50112"/>
    </source>
</evidence>
<keyword evidence="3 6" id="KW-0597">Phosphoprotein</keyword>
<dbReference type="InterPro" id="IPR052162">
    <property type="entry name" value="Sensor_kinase/Photoreceptor"/>
</dbReference>
<dbReference type="InterPro" id="IPR029016">
    <property type="entry name" value="GAF-like_dom_sf"/>
</dbReference>
<dbReference type="InterPro" id="IPR013656">
    <property type="entry name" value="PAS_4"/>
</dbReference>
<evidence type="ECO:0000256" key="1">
    <source>
        <dbReference type="ARBA" id="ARBA00000085"/>
    </source>
</evidence>
<dbReference type="SUPFAM" id="SSF55874">
    <property type="entry name" value="ATPase domain of HSP90 chaperone/DNA topoisomerase II/histidine kinase"/>
    <property type="match status" value="1"/>
</dbReference>
<dbReference type="SMART" id="SM00388">
    <property type="entry name" value="HisKA"/>
    <property type="match status" value="1"/>
</dbReference>
<evidence type="ECO:0000256" key="6">
    <source>
        <dbReference type="PROSITE-ProRule" id="PRU00169"/>
    </source>
</evidence>
<evidence type="ECO:0000313" key="13">
    <source>
        <dbReference type="EMBL" id="SFK09012.1"/>
    </source>
</evidence>
<feature type="domain" description="Histidine kinase" evidence="9">
    <location>
        <begin position="640"/>
        <end position="861"/>
    </location>
</feature>
<dbReference type="InterPro" id="IPR001610">
    <property type="entry name" value="PAC"/>
</dbReference>
<dbReference type="PROSITE" id="PS50110">
    <property type="entry name" value="RESPONSE_REGULATORY"/>
    <property type="match status" value="1"/>
</dbReference>
<dbReference type="Gene3D" id="3.30.450.40">
    <property type="match status" value="1"/>
</dbReference>
<evidence type="ECO:0000256" key="2">
    <source>
        <dbReference type="ARBA" id="ARBA00012438"/>
    </source>
</evidence>
<dbReference type="Pfam" id="PF02518">
    <property type="entry name" value="HATPase_c"/>
    <property type="match status" value="1"/>
</dbReference>
<dbReference type="AlphaFoldDB" id="A0A1I3WNF4"/>
<keyword evidence="14" id="KW-1185">Reference proteome</keyword>
<dbReference type="PROSITE" id="PS50113">
    <property type="entry name" value="PAC"/>
    <property type="match status" value="2"/>
</dbReference>
<protein>
    <recommendedName>
        <fullName evidence="2">histidine kinase</fullName>
        <ecNumber evidence="2">2.7.13.3</ecNumber>
    </recommendedName>
</protein>
<dbReference type="SMART" id="SM00091">
    <property type="entry name" value="PAS"/>
    <property type="match status" value="2"/>
</dbReference>
<evidence type="ECO:0000259" key="10">
    <source>
        <dbReference type="PROSITE" id="PS50110"/>
    </source>
</evidence>
<dbReference type="Pfam" id="PF00072">
    <property type="entry name" value="Response_reg"/>
    <property type="match status" value="1"/>
</dbReference>
<keyword evidence="5" id="KW-0418">Kinase</keyword>
<dbReference type="PANTHER" id="PTHR43304:SF1">
    <property type="entry name" value="PAC DOMAIN-CONTAINING PROTEIN"/>
    <property type="match status" value="1"/>
</dbReference>
<dbReference type="Gene3D" id="3.30.565.10">
    <property type="entry name" value="Histidine kinase-like ATPase, C-terminal domain"/>
    <property type="match status" value="1"/>
</dbReference>